<protein>
    <recommendedName>
        <fullName evidence="8">Pseudouridine synthase</fullName>
        <ecNumber evidence="8">5.4.99.-</ecNumber>
    </recommendedName>
</protein>
<dbReference type="CDD" id="cd02869">
    <property type="entry name" value="PseudoU_synth_RluA_like"/>
    <property type="match status" value="1"/>
</dbReference>
<dbReference type="PANTHER" id="PTHR21600:SF91">
    <property type="entry name" value="DUAL-SPECIFICITY RNA PSEUDOURIDINE SYNTHASE RLUA"/>
    <property type="match status" value="1"/>
</dbReference>
<gene>
    <name evidence="10" type="primary">rluA</name>
    <name evidence="10" type="ORF">N8M53_11230</name>
</gene>
<dbReference type="InterPro" id="IPR006225">
    <property type="entry name" value="PsdUridine_synth_RluC/D"/>
</dbReference>
<organism evidence="10 11">
    <name type="scientific">Salinivibrio kushneri</name>
    <dbReference type="NCBI Taxonomy" id="1908198"/>
    <lineage>
        <taxon>Bacteria</taxon>
        <taxon>Pseudomonadati</taxon>
        <taxon>Pseudomonadota</taxon>
        <taxon>Gammaproteobacteria</taxon>
        <taxon>Vibrionales</taxon>
        <taxon>Vibrionaceae</taxon>
        <taxon>Salinivibrio</taxon>
    </lineage>
</organism>
<reference evidence="10" key="1">
    <citation type="submission" date="2022-09" db="EMBL/GenBank/DDBJ databases">
        <authorList>
            <person name="Li Z.-J."/>
        </authorList>
    </citation>
    <scope>NUCLEOTIDE SEQUENCE</scope>
    <source>
        <strain evidence="10">TGB11</strain>
    </source>
</reference>
<dbReference type="NCBIfam" id="NF007543">
    <property type="entry name" value="PRK10158.1"/>
    <property type="match status" value="1"/>
</dbReference>
<evidence type="ECO:0000256" key="7">
    <source>
        <dbReference type="PIRSR" id="PIRSR606225-1"/>
    </source>
</evidence>
<evidence type="ECO:0000256" key="1">
    <source>
        <dbReference type="ARBA" id="ARBA00010876"/>
    </source>
</evidence>
<name>A0AA47LSI0_9GAMM</name>
<comment type="function">
    <text evidence="8">Responsible for synthesis of pseudouridine from uracil.</text>
</comment>
<evidence type="ECO:0000256" key="6">
    <source>
        <dbReference type="ARBA" id="ARBA00037305"/>
    </source>
</evidence>
<evidence type="ECO:0000256" key="3">
    <source>
        <dbReference type="ARBA" id="ARBA00023235"/>
    </source>
</evidence>
<comment type="catalytic activity">
    <reaction evidence="5">
        <text>uridine(746) in 23S rRNA = pseudouridine(746) in 23S rRNA</text>
        <dbReference type="Rhea" id="RHEA:42548"/>
        <dbReference type="Rhea" id="RHEA-COMP:10109"/>
        <dbReference type="Rhea" id="RHEA-COMP:10110"/>
        <dbReference type="ChEBI" id="CHEBI:65314"/>
        <dbReference type="ChEBI" id="CHEBI:65315"/>
        <dbReference type="EC" id="5.4.99.29"/>
    </reaction>
</comment>
<feature type="domain" description="Pseudouridine synthase RsuA/RluA-like" evidence="9">
    <location>
        <begin position="22"/>
        <end position="169"/>
    </location>
</feature>
<accession>A0AA47LSI0</accession>
<dbReference type="RefSeq" id="WP_269580037.1">
    <property type="nucleotide sequence ID" value="NZ_CP114588.1"/>
</dbReference>
<dbReference type="SUPFAM" id="SSF55120">
    <property type="entry name" value="Pseudouridine synthase"/>
    <property type="match status" value="1"/>
</dbReference>
<dbReference type="GO" id="GO:0160151">
    <property type="term" value="F:tRNA pseudouridine(32) synthase activity"/>
    <property type="evidence" value="ECO:0007669"/>
    <property type="project" value="UniProtKB-EC"/>
</dbReference>
<evidence type="ECO:0000256" key="2">
    <source>
        <dbReference type="ARBA" id="ARBA00022694"/>
    </source>
</evidence>
<dbReference type="InterPro" id="IPR020103">
    <property type="entry name" value="PsdUridine_synth_cat_dom_sf"/>
</dbReference>
<evidence type="ECO:0000313" key="11">
    <source>
        <dbReference type="Proteomes" id="UP001164748"/>
    </source>
</evidence>
<feature type="active site" evidence="7">
    <location>
        <position position="64"/>
    </location>
</feature>
<evidence type="ECO:0000259" key="9">
    <source>
        <dbReference type="Pfam" id="PF00849"/>
    </source>
</evidence>
<dbReference type="InterPro" id="IPR006145">
    <property type="entry name" value="PsdUridine_synth_RsuA/RluA"/>
</dbReference>
<comment type="catalytic activity">
    <reaction evidence="4">
        <text>uridine(32) in tRNA = pseudouridine(32) in tRNA</text>
        <dbReference type="Rhea" id="RHEA:42544"/>
        <dbReference type="Rhea" id="RHEA-COMP:10107"/>
        <dbReference type="Rhea" id="RHEA-COMP:10108"/>
        <dbReference type="ChEBI" id="CHEBI:65314"/>
        <dbReference type="ChEBI" id="CHEBI:65315"/>
        <dbReference type="EC" id="5.4.99.28"/>
    </reaction>
</comment>
<dbReference type="GO" id="GO:0000455">
    <property type="term" value="P:enzyme-directed rRNA pseudouridine synthesis"/>
    <property type="evidence" value="ECO:0007669"/>
    <property type="project" value="TreeGrafter"/>
</dbReference>
<dbReference type="EC" id="5.4.99.-" evidence="8"/>
<evidence type="ECO:0000313" key="10">
    <source>
        <dbReference type="EMBL" id="WBA09974.1"/>
    </source>
</evidence>
<comment type="catalytic activity">
    <reaction evidence="8">
        <text>a uridine in RNA = a pseudouridine in RNA</text>
        <dbReference type="Rhea" id="RHEA:48348"/>
        <dbReference type="Rhea" id="RHEA-COMP:12068"/>
        <dbReference type="Rhea" id="RHEA-COMP:12069"/>
        <dbReference type="ChEBI" id="CHEBI:65314"/>
        <dbReference type="ChEBI" id="CHEBI:65315"/>
    </reaction>
</comment>
<dbReference type="Gene3D" id="3.30.2350.10">
    <property type="entry name" value="Pseudouridine synthase"/>
    <property type="match status" value="1"/>
</dbReference>
<comment type="function">
    <text evidence="6">Dual specificity enzyme that catalyzes the synthesis of pseudouridine from uracil-746 in 23S ribosomal RNA and from uracil-32 in the anticodon stem and loop of transfer RNAs.</text>
</comment>
<dbReference type="EMBL" id="CP114588">
    <property type="protein sequence ID" value="WBA09974.1"/>
    <property type="molecule type" value="Genomic_DNA"/>
</dbReference>
<evidence type="ECO:0000256" key="5">
    <source>
        <dbReference type="ARBA" id="ARBA00036916"/>
    </source>
</evidence>
<dbReference type="GO" id="GO:0008033">
    <property type="term" value="P:tRNA processing"/>
    <property type="evidence" value="ECO:0007669"/>
    <property type="project" value="UniProtKB-KW"/>
</dbReference>
<keyword evidence="2" id="KW-0819">tRNA processing</keyword>
<dbReference type="Pfam" id="PF00849">
    <property type="entry name" value="PseudoU_synth_2"/>
    <property type="match status" value="1"/>
</dbReference>
<dbReference type="AlphaFoldDB" id="A0AA47LSI0"/>
<keyword evidence="3 8" id="KW-0413">Isomerase</keyword>
<dbReference type="Proteomes" id="UP001164748">
    <property type="component" value="Chromosome"/>
</dbReference>
<dbReference type="InterPro" id="IPR050188">
    <property type="entry name" value="RluA_PseudoU_synthase"/>
</dbReference>
<evidence type="ECO:0000256" key="8">
    <source>
        <dbReference type="RuleBase" id="RU362028"/>
    </source>
</evidence>
<evidence type="ECO:0000256" key="4">
    <source>
        <dbReference type="ARBA" id="ARBA00036184"/>
    </source>
</evidence>
<dbReference type="NCBIfam" id="TIGR00005">
    <property type="entry name" value="rluA_subfam"/>
    <property type="match status" value="1"/>
</dbReference>
<dbReference type="FunFam" id="3.30.2350.10:FF:000005">
    <property type="entry name" value="Pseudouridine synthase"/>
    <property type="match status" value="1"/>
</dbReference>
<dbReference type="GO" id="GO:0003723">
    <property type="term" value="F:RNA binding"/>
    <property type="evidence" value="ECO:0007669"/>
    <property type="project" value="InterPro"/>
</dbReference>
<proteinExistence type="inferred from homology"/>
<dbReference type="PANTHER" id="PTHR21600">
    <property type="entry name" value="MITOCHONDRIAL RNA PSEUDOURIDINE SYNTHASE"/>
    <property type="match status" value="1"/>
</dbReference>
<comment type="similarity">
    <text evidence="1 8">Belongs to the pseudouridine synthase RluA family.</text>
</comment>
<dbReference type="GO" id="GO:0160142">
    <property type="term" value="F:23S rRNA pseudouridine(746) synthase activity"/>
    <property type="evidence" value="ECO:0007669"/>
    <property type="project" value="UniProtKB-EC"/>
</dbReference>
<sequence length="247" mass="27769">MAMTEYHPPTDPWLDILYQDADLVVINKPSGLLANPGRNPEHYDSAWSRVKAELPSAELVHRLDMSTSGVMAFAAHKEAERNLKAQFRDRIPTKLYYAEVWGQLESHEGIIDLPLICDWPNRPRQKVCFEHGKPSQTHYRCLHALSQTSLMALYPLTGRSHQLRVHMQSLGHSIVGDEFYACPDALAYAPRLHLHAAELSLLHPATGDTMHFQAPCDFYPTMPDNRLASDYQLAAPLTTTATDSQAS</sequence>